<dbReference type="SUPFAM" id="SSF53067">
    <property type="entry name" value="Actin-like ATPase domain"/>
    <property type="match status" value="2"/>
</dbReference>
<dbReference type="InterPro" id="IPR043129">
    <property type="entry name" value="ATPase_NBD"/>
</dbReference>
<dbReference type="KEGG" id="ngr:NAEGRDRAFT_67159"/>
<evidence type="ECO:0008006" key="4">
    <source>
        <dbReference type="Google" id="ProtNLM"/>
    </source>
</evidence>
<proteinExistence type="inferred from homology"/>
<dbReference type="STRING" id="5762.D2VE55"/>
<evidence type="ECO:0000256" key="1">
    <source>
        <dbReference type="RuleBase" id="RU000487"/>
    </source>
</evidence>
<keyword evidence="3" id="KW-1185">Reference proteome</keyword>
<name>D2VE55_NAEGR</name>
<dbReference type="InterPro" id="IPR004000">
    <property type="entry name" value="Actin"/>
</dbReference>
<reference evidence="2 3" key="1">
    <citation type="journal article" date="2010" name="Cell">
        <title>The genome of Naegleria gruberi illuminates early eukaryotic versatility.</title>
        <authorList>
            <person name="Fritz-Laylin L.K."/>
            <person name="Prochnik S.E."/>
            <person name="Ginger M.L."/>
            <person name="Dacks J.B."/>
            <person name="Carpenter M.L."/>
            <person name="Field M.C."/>
            <person name="Kuo A."/>
            <person name="Paredez A."/>
            <person name="Chapman J."/>
            <person name="Pham J."/>
            <person name="Shu S."/>
            <person name="Neupane R."/>
            <person name="Cipriano M."/>
            <person name="Mancuso J."/>
            <person name="Tu H."/>
            <person name="Salamov A."/>
            <person name="Lindquist E."/>
            <person name="Shapiro H."/>
            <person name="Lucas S."/>
            <person name="Grigoriev I.V."/>
            <person name="Cande W.Z."/>
            <person name="Fulton C."/>
            <person name="Rokhsar D.S."/>
            <person name="Dawson S.C."/>
        </authorList>
    </citation>
    <scope>NUCLEOTIDE SEQUENCE [LARGE SCALE GENOMIC DNA]</scope>
    <source>
        <strain evidence="2 3">NEG-M</strain>
    </source>
</reference>
<dbReference type="Gene3D" id="3.90.640.10">
    <property type="entry name" value="Actin, Chain A, domain 4"/>
    <property type="match status" value="1"/>
</dbReference>
<evidence type="ECO:0000313" key="3">
    <source>
        <dbReference type="Proteomes" id="UP000006671"/>
    </source>
</evidence>
<sequence length="397" mass="44645">MSSLIQNVVIDCGSSMCNVGFAGDETPIAIFPSVVEYHKISSNSIMFGYKDKFGRVGDEVFCKIGTTWAKFPIERGTVVDWEGMEKVWYHIFYNELRTDPEDLGVLVTESVLSDEASREKTTQIMFESFMVPLLCLANQAALSMVACDCLTGVVLESGGGITQSVPIHEGRAIKHAVSRLELGGEDLSDWLYQILNEQGKFKLTRYFEEPCYGAETRSGRCFLERNGKKVNVNERWLSAEIKKFCYVALDFDKELEQFKSKQYELPDGNMITIESERFRCPEVLFHPESIGLDEGGIHEMIFKSIGKCNLELRPDLFNNIVLSGGNTMFEGIGERLQRELCSLAPVSMSIKVTAPPERHYLSWIGGSIMASSETQQNYISKQDYDDVGPSIVHRNCC</sequence>
<dbReference type="RefSeq" id="XP_002677567.1">
    <property type="nucleotide sequence ID" value="XM_002677521.1"/>
</dbReference>
<organism evidence="3">
    <name type="scientific">Naegleria gruberi</name>
    <name type="common">Amoeba</name>
    <dbReference type="NCBI Taxonomy" id="5762"/>
    <lineage>
        <taxon>Eukaryota</taxon>
        <taxon>Discoba</taxon>
        <taxon>Heterolobosea</taxon>
        <taxon>Tetramitia</taxon>
        <taxon>Eutetramitia</taxon>
        <taxon>Vahlkampfiidae</taxon>
        <taxon>Naegleria</taxon>
    </lineage>
</organism>
<dbReference type="FunFam" id="3.30.420.40:FF:000050">
    <property type="entry name" value="Actin, alpha skeletal muscle"/>
    <property type="match status" value="1"/>
</dbReference>
<dbReference type="AlphaFoldDB" id="D2VE55"/>
<dbReference type="GeneID" id="8848271"/>
<dbReference type="InParanoid" id="D2VE55"/>
<dbReference type="PRINTS" id="PR00190">
    <property type="entry name" value="ACTIN"/>
</dbReference>
<dbReference type="VEuPathDB" id="AmoebaDB:NAEGRDRAFT_67159"/>
<dbReference type="eggNOG" id="KOG0676">
    <property type="taxonomic scope" value="Eukaryota"/>
</dbReference>
<dbReference type="Proteomes" id="UP000006671">
    <property type="component" value="Unassembled WGS sequence"/>
</dbReference>
<protein>
    <recommendedName>
        <fullName evidence="4">Actin</fullName>
    </recommendedName>
</protein>
<evidence type="ECO:0000313" key="2">
    <source>
        <dbReference type="EMBL" id="EFC44823.1"/>
    </source>
</evidence>
<dbReference type="SMART" id="SM00268">
    <property type="entry name" value="ACTIN"/>
    <property type="match status" value="1"/>
</dbReference>
<dbReference type="PANTHER" id="PTHR11937">
    <property type="entry name" value="ACTIN"/>
    <property type="match status" value="1"/>
</dbReference>
<dbReference type="EMBL" id="GG738866">
    <property type="protein sequence ID" value="EFC44823.1"/>
    <property type="molecule type" value="Genomic_DNA"/>
</dbReference>
<comment type="similarity">
    <text evidence="1">Belongs to the actin family.</text>
</comment>
<dbReference type="Pfam" id="PF00022">
    <property type="entry name" value="Actin"/>
    <property type="match status" value="1"/>
</dbReference>
<accession>D2VE55</accession>
<dbReference type="Gene3D" id="3.30.420.40">
    <property type="match status" value="2"/>
</dbReference>
<gene>
    <name evidence="2" type="ORF">NAEGRDRAFT_67159</name>
</gene>